<proteinExistence type="predicted"/>
<feature type="transmembrane region" description="Helical" evidence="2">
    <location>
        <begin position="42"/>
        <end position="58"/>
    </location>
</feature>
<feature type="compositionally biased region" description="Basic and acidic residues" evidence="1">
    <location>
        <begin position="1"/>
        <end position="11"/>
    </location>
</feature>
<evidence type="ECO:0000256" key="1">
    <source>
        <dbReference type="SAM" id="MobiDB-lite"/>
    </source>
</evidence>
<reference evidence="3 4" key="1">
    <citation type="submission" date="2015-10" db="EMBL/GenBank/DDBJ databases">
        <title>Draft genome sequence of Streptomyces canus DSM 40017, type strain for the species Streptomyces canus.</title>
        <authorList>
            <person name="Ruckert C."/>
            <person name="Winkler A."/>
            <person name="Kalinowski J."/>
            <person name="Kampfer P."/>
            <person name="Glaeser S."/>
        </authorList>
    </citation>
    <scope>NUCLEOTIDE SEQUENCE [LARGE SCALE GENOMIC DNA]</scope>
    <source>
        <strain evidence="3 4">DSM 40017</strain>
    </source>
</reference>
<evidence type="ECO:0000313" key="4">
    <source>
        <dbReference type="Proteomes" id="UP000053669"/>
    </source>
</evidence>
<feature type="transmembrane region" description="Helical" evidence="2">
    <location>
        <begin position="64"/>
        <end position="83"/>
    </location>
</feature>
<keyword evidence="2" id="KW-0812">Transmembrane</keyword>
<dbReference type="RefSeq" id="WP_059208983.1">
    <property type="nucleotide sequence ID" value="NZ_KQ948667.1"/>
</dbReference>
<evidence type="ECO:0000256" key="2">
    <source>
        <dbReference type="SAM" id="Phobius"/>
    </source>
</evidence>
<dbReference type="STRING" id="58343.AQJ46_32565"/>
<accession>A0A101RUU7</accession>
<evidence type="ECO:0000313" key="3">
    <source>
        <dbReference type="EMBL" id="KUN62063.1"/>
    </source>
</evidence>
<keyword evidence="2" id="KW-1133">Transmembrane helix</keyword>
<protein>
    <submittedName>
        <fullName evidence="3">Uncharacterized protein</fullName>
    </submittedName>
</protein>
<sequence>MTVPERWKDGLESDTPPAPYATDGTDFGGAVRYHYGVALKKFLKFFPVFLLLWVQLFVFRLDYLLPVAIVGMFGTVWTLFLLADRLSFTRKCSKVFRTYPLEFRTPVEKYGMESTHTLFLRFGDQGGTPFTLRAKHALGRRRWPAGITDGVWFAGDEPFGGAIIVPGSGELLFLQPRDWAARNEDRANAGPERTEKAGRAGIKRPARRQ</sequence>
<keyword evidence="2" id="KW-0472">Membrane</keyword>
<feature type="compositionally biased region" description="Basic and acidic residues" evidence="1">
    <location>
        <begin position="183"/>
        <end position="198"/>
    </location>
</feature>
<name>A0A101RUU7_9ACTN</name>
<feature type="region of interest" description="Disordered" evidence="1">
    <location>
        <begin position="1"/>
        <end position="20"/>
    </location>
</feature>
<gene>
    <name evidence="3" type="ORF">AQJ46_32565</name>
</gene>
<comment type="caution">
    <text evidence="3">The sequence shown here is derived from an EMBL/GenBank/DDBJ whole genome shotgun (WGS) entry which is preliminary data.</text>
</comment>
<feature type="region of interest" description="Disordered" evidence="1">
    <location>
        <begin position="183"/>
        <end position="209"/>
    </location>
</feature>
<dbReference type="EMBL" id="LMWU01000039">
    <property type="protein sequence ID" value="KUN62063.1"/>
    <property type="molecule type" value="Genomic_DNA"/>
</dbReference>
<dbReference type="AlphaFoldDB" id="A0A101RUU7"/>
<dbReference type="Proteomes" id="UP000053669">
    <property type="component" value="Unassembled WGS sequence"/>
</dbReference>
<organism evidence="3 4">
    <name type="scientific">Streptomyces canus</name>
    <dbReference type="NCBI Taxonomy" id="58343"/>
    <lineage>
        <taxon>Bacteria</taxon>
        <taxon>Bacillati</taxon>
        <taxon>Actinomycetota</taxon>
        <taxon>Actinomycetes</taxon>
        <taxon>Kitasatosporales</taxon>
        <taxon>Streptomycetaceae</taxon>
        <taxon>Streptomyces</taxon>
        <taxon>Streptomyces aurantiacus group</taxon>
    </lineage>
</organism>